<proteinExistence type="predicted"/>
<evidence type="ECO:0000313" key="1">
    <source>
        <dbReference type="EMBL" id="KAI3920737.1"/>
    </source>
</evidence>
<keyword evidence="2" id="KW-1185">Reference proteome</keyword>
<reference evidence="1" key="1">
    <citation type="submission" date="2022-04" db="EMBL/GenBank/DDBJ databases">
        <title>A functionally conserved STORR gene fusion in Papaver species that diverged 16.8 million years ago.</title>
        <authorList>
            <person name="Catania T."/>
        </authorList>
    </citation>
    <scope>NUCLEOTIDE SEQUENCE</scope>
    <source>
        <strain evidence="1">S-188037</strain>
    </source>
</reference>
<dbReference type="EMBL" id="JAJJMB010008785">
    <property type="protein sequence ID" value="KAI3920737.1"/>
    <property type="molecule type" value="Genomic_DNA"/>
</dbReference>
<comment type="caution">
    <text evidence="1">The sequence shown here is derived from an EMBL/GenBank/DDBJ whole genome shotgun (WGS) entry which is preliminary data.</text>
</comment>
<gene>
    <name evidence="1" type="ORF">MKW98_005563</name>
</gene>
<dbReference type="Proteomes" id="UP001202328">
    <property type="component" value="Unassembled WGS sequence"/>
</dbReference>
<name>A0AAD4SS92_9MAGN</name>
<protein>
    <submittedName>
        <fullName evidence="1">Uncharacterized protein</fullName>
    </submittedName>
</protein>
<evidence type="ECO:0000313" key="2">
    <source>
        <dbReference type="Proteomes" id="UP001202328"/>
    </source>
</evidence>
<organism evidence="1 2">
    <name type="scientific">Papaver atlanticum</name>
    <dbReference type="NCBI Taxonomy" id="357466"/>
    <lineage>
        <taxon>Eukaryota</taxon>
        <taxon>Viridiplantae</taxon>
        <taxon>Streptophyta</taxon>
        <taxon>Embryophyta</taxon>
        <taxon>Tracheophyta</taxon>
        <taxon>Spermatophyta</taxon>
        <taxon>Magnoliopsida</taxon>
        <taxon>Ranunculales</taxon>
        <taxon>Papaveraceae</taxon>
        <taxon>Papaveroideae</taxon>
        <taxon>Papaver</taxon>
    </lineage>
</organism>
<dbReference type="AlphaFoldDB" id="A0AAD4SS92"/>
<sequence length="85" mass="9795">MIALRNPNYTNITKPETTSETSKFDSFTYSYTENKLNLRRKQTKSKEIKVSSAYKSEVKEGSFSAETRSTAYFFLHLITTVIVLL</sequence>
<accession>A0AAD4SS92</accession>